<protein>
    <submittedName>
        <fullName evidence="2">Uncharacterized protein</fullName>
    </submittedName>
</protein>
<dbReference type="EMBL" id="CABVGP010000001">
    <property type="protein sequence ID" value="VVJ17990.1"/>
    <property type="molecule type" value="Genomic_DNA"/>
</dbReference>
<name>A0A6I8LLT4_9PSEU</name>
<sequence>MTSVPEAGPGRFERFVDAGKAVIPPLTLLSALLFYFGYVSARSQYEYFGVDVDTIGLGTQDYIMRSPQPLLTPLLVFAAVGAGAVAVHAAVRRRIGDAASARPATRLGRGGQAAGLVALAAGLLLLSGYAFVRDWRLYGLVTPVLIAVGGTLFRYGSFVRRLGRPPDDAASPPLRRVSAALVYVAIAVSAFWTTATVAQWSGRGLAMYEASRLDKLPSVILDTKESLFLRSPGIQETKLPSVDGQTFHYRYRNLRLLIHGKDRMFLVADRWSASGATVVVPLDGSVRVQFLFQNQHP</sequence>
<feature type="transmembrane region" description="Helical" evidence="1">
    <location>
        <begin position="112"/>
        <end position="131"/>
    </location>
</feature>
<feature type="transmembrane region" description="Helical" evidence="1">
    <location>
        <begin position="177"/>
        <end position="200"/>
    </location>
</feature>
<accession>A0A6I8LLT4</accession>
<keyword evidence="3" id="KW-1185">Reference proteome</keyword>
<dbReference type="AlphaFoldDB" id="A0A6I8LLT4"/>
<keyword evidence="1" id="KW-1133">Transmembrane helix</keyword>
<reference evidence="2 3" key="1">
    <citation type="submission" date="2019-09" db="EMBL/GenBank/DDBJ databases">
        <authorList>
            <person name="Leyn A S."/>
        </authorList>
    </citation>
    <scope>NUCLEOTIDE SEQUENCE [LARGE SCALE GENOMIC DNA]</scope>
    <source>
        <strain evidence="2">AA231_1</strain>
    </source>
</reference>
<proteinExistence type="predicted"/>
<evidence type="ECO:0000313" key="3">
    <source>
        <dbReference type="Proteomes" id="UP000399805"/>
    </source>
</evidence>
<dbReference type="Proteomes" id="UP000399805">
    <property type="component" value="Unassembled WGS sequence"/>
</dbReference>
<gene>
    <name evidence="2" type="ORF">AA23TX_03011</name>
</gene>
<keyword evidence="1" id="KW-0812">Transmembrane</keyword>
<feature type="transmembrane region" description="Helical" evidence="1">
    <location>
        <begin position="70"/>
        <end position="91"/>
    </location>
</feature>
<organism evidence="2 3">
    <name type="scientific">Amycolatopsis camponoti</name>
    <dbReference type="NCBI Taxonomy" id="2606593"/>
    <lineage>
        <taxon>Bacteria</taxon>
        <taxon>Bacillati</taxon>
        <taxon>Actinomycetota</taxon>
        <taxon>Actinomycetes</taxon>
        <taxon>Pseudonocardiales</taxon>
        <taxon>Pseudonocardiaceae</taxon>
        <taxon>Amycolatopsis</taxon>
    </lineage>
</organism>
<evidence type="ECO:0000256" key="1">
    <source>
        <dbReference type="SAM" id="Phobius"/>
    </source>
</evidence>
<feature type="transmembrane region" description="Helical" evidence="1">
    <location>
        <begin position="21"/>
        <end position="41"/>
    </location>
</feature>
<feature type="transmembrane region" description="Helical" evidence="1">
    <location>
        <begin position="137"/>
        <end position="156"/>
    </location>
</feature>
<evidence type="ECO:0000313" key="2">
    <source>
        <dbReference type="EMBL" id="VVJ17990.1"/>
    </source>
</evidence>
<keyword evidence="1" id="KW-0472">Membrane</keyword>